<name>A0A939M0I8_9BRAD</name>
<sequence>MARMALVTGGTRGIGAAVPQALQTAGYQVAATYAGSAEAAKAFMSRTGIASYQWDIGDFDACAIGVKSVESSLGPIDVLVNNAGIVRDAALHKMSRPQWEGVIRTNLDGAFNSRALQN</sequence>
<dbReference type="GO" id="GO:0019290">
    <property type="term" value="P:siderophore biosynthetic process"/>
    <property type="evidence" value="ECO:0007669"/>
    <property type="project" value="InterPro"/>
</dbReference>
<gene>
    <name evidence="2" type="ORF">J4G43_07940</name>
</gene>
<proteinExistence type="inferred from homology"/>
<dbReference type="InterPro" id="IPR002347">
    <property type="entry name" value="SDR_fam"/>
</dbReference>
<dbReference type="AlphaFoldDB" id="A0A939M0I8"/>
<dbReference type="SUPFAM" id="SSF51735">
    <property type="entry name" value="NAD(P)-binding Rossmann-fold domains"/>
    <property type="match status" value="1"/>
</dbReference>
<dbReference type="InterPro" id="IPR050259">
    <property type="entry name" value="SDR"/>
</dbReference>
<dbReference type="EMBL" id="JAGEMI010000001">
    <property type="protein sequence ID" value="MBO1860901.1"/>
    <property type="molecule type" value="Genomic_DNA"/>
</dbReference>
<reference evidence="2" key="1">
    <citation type="submission" date="2021-03" db="EMBL/GenBank/DDBJ databases">
        <title>Whole Genome Sequence of Bradyrhizobium sp. Strain 144S4.</title>
        <authorList>
            <person name="Bromfield E.S.P."/>
            <person name="Cloutier S."/>
        </authorList>
    </citation>
    <scope>NUCLEOTIDE SEQUENCE [LARGE SCALE GENOMIC DNA]</scope>
    <source>
        <strain evidence="2">144S4</strain>
    </source>
</reference>
<dbReference type="PANTHER" id="PTHR42879">
    <property type="entry name" value="3-OXOACYL-(ACYL-CARRIER-PROTEIN) REDUCTASE"/>
    <property type="match status" value="1"/>
</dbReference>
<protein>
    <submittedName>
        <fullName evidence="2">SDR family NAD(P)-dependent oxidoreductase</fullName>
    </submittedName>
</protein>
<evidence type="ECO:0000256" key="1">
    <source>
        <dbReference type="ARBA" id="ARBA00006484"/>
    </source>
</evidence>
<dbReference type="GO" id="GO:0008667">
    <property type="term" value="F:2,3-dihydro-2,3-dihydroxybenzoate dehydrogenase activity"/>
    <property type="evidence" value="ECO:0007669"/>
    <property type="project" value="InterPro"/>
</dbReference>
<dbReference type="InterPro" id="IPR003560">
    <property type="entry name" value="DHB_DH"/>
</dbReference>
<comment type="caution">
    <text evidence="2">The sequence shown here is derived from an EMBL/GenBank/DDBJ whole genome shotgun (WGS) entry which is preliminary data.</text>
</comment>
<comment type="similarity">
    <text evidence="1">Belongs to the short-chain dehydrogenases/reductases (SDR) family.</text>
</comment>
<dbReference type="PRINTS" id="PR01397">
    <property type="entry name" value="DHBDHDRGNASE"/>
</dbReference>
<dbReference type="PANTHER" id="PTHR42879:SF2">
    <property type="entry name" value="3-OXOACYL-[ACYL-CARRIER-PROTEIN] REDUCTASE FABG"/>
    <property type="match status" value="1"/>
</dbReference>
<organism evidence="2">
    <name type="scientific">Bradyrhizobium barranii subsp. barranii</name>
    <dbReference type="NCBI Taxonomy" id="2823807"/>
    <lineage>
        <taxon>Bacteria</taxon>
        <taxon>Pseudomonadati</taxon>
        <taxon>Pseudomonadota</taxon>
        <taxon>Alphaproteobacteria</taxon>
        <taxon>Hyphomicrobiales</taxon>
        <taxon>Nitrobacteraceae</taxon>
        <taxon>Bradyrhizobium</taxon>
        <taxon>Bradyrhizobium barranii</taxon>
    </lineage>
</organism>
<dbReference type="Pfam" id="PF00106">
    <property type="entry name" value="adh_short"/>
    <property type="match status" value="1"/>
</dbReference>
<dbReference type="Gene3D" id="3.40.50.720">
    <property type="entry name" value="NAD(P)-binding Rossmann-like Domain"/>
    <property type="match status" value="1"/>
</dbReference>
<accession>A0A939M0I8</accession>
<dbReference type="InterPro" id="IPR036291">
    <property type="entry name" value="NAD(P)-bd_dom_sf"/>
</dbReference>
<evidence type="ECO:0000313" key="2">
    <source>
        <dbReference type="EMBL" id="MBO1860901.1"/>
    </source>
</evidence>